<reference evidence="8" key="2">
    <citation type="submission" date="2015-03" db="EMBL/GenBank/DDBJ databases">
        <title>Genome sequence of Paenibacillus beijingensis strain DSM 24997T.</title>
        <authorList>
            <person name="Kwak Y."/>
            <person name="Shin J.-H."/>
        </authorList>
    </citation>
    <scope>NUCLEOTIDE SEQUENCE [LARGE SCALE GENOMIC DNA]</scope>
    <source>
        <strain evidence="8">DSM 24997</strain>
    </source>
</reference>
<feature type="transmembrane region" description="Helical" evidence="5">
    <location>
        <begin position="16"/>
        <end position="36"/>
    </location>
</feature>
<dbReference type="OrthoDB" id="2208410at2"/>
<feature type="transmembrane region" description="Helical" evidence="5">
    <location>
        <begin position="191"/>
        <end position="211"/>
    </location>
</feature>
<dbReference type="RefSeq" id="WP_045673264.1">
    <property type="nucleotide sequence ID" value="NZ_CP011058.1"/>
</dbReference>
<dbReference type="PATRIC" id="fig|1126833.4.peg.2908"/>
<reference evidence="7 8" key="1">
    <citation type="journal article" date="2015" name="J. Biotechnol.">
        <title>Complete genome sequence of Paenibacillus beijingensis 7188(T) (=DSM 24997(T)), a novel rhizobacterium from jujube garden soil.</title>
        <authorList>
            <person name="Kwak Y."/>
            <person name="Shin J.H."/>
        </authorList>
    </citation>
    <scope>NUCLEOTIDE SEQUENCE [LARGE SCALE GENOMIC DNA]</scope>
    <source>
        <strain evidence="7 8">DSM 24997</strain>
    </source>
</reference>
<proteinExistence type="predicted"/>
<protein>
    <recommendedName>
        <fullName evidence="6">ABC-2 type transporter transmembrane domain-containing protein</fullName>
    </recommendedName>
</protein>
<dbReference type="InterPro" id="IPR013525">
    <property type="entry name" value="ABC2_TM"/>
</dbReference>
<evidence type="ECO:0000256" key="5">
    <source>
        <dbReference type="SAM" id="Phobius"/>
    </source>
</evidence>
<gene>
    <name evidence="7" type="ORF">VN24_13335</name>
</gene>
<keyword evidence="4 5" id="KW-0472">Membrane</keyword>
<sequence>MKNALRMYLKKPQSKIAVIIALMAQLIFCIVWMTAYDGVLDRVNHLKIAIVNENGEFGSNIAKQLQSNLPFEVSTASQEAAMDDLVQRKVHLVLTIPDKFQQSLTTPGMQAHLSYTINESNPQLTKNVMQTIITKVTDELNRNASLQGTEAVLQQLKLPPQQAEQTAISILNKVDSNVKSLNPVNGMHNQMVPMMLVLASYVGAMMMAMNIHQVAESIGSAVSKWHHFAVRVLVIVVAAALISIVGSSLIAALGGQMESGFASFWLFHFLTLFTFMLFAQMFLIVMGMAGMFLNMTVLSLQLVTSGTIVPRQMLSGFYQSLGHYLPATYAVEGIMNLQFGGVHTGEDVEVLFVIIVSTVLLSLLVTALKKQAKPAQTDSAPAAELSAANS</sequence>
<feature type="transmembrane region" description="Helical" evidence="5">
    <location>
        <begin position="350"/>
        <end position="368"/>
    </location>
</feature>
<evidence type="ECO:0000259" key="6">
    <source>
        <dbReference type="Pfam" id="PF12698"/>
    </source>
</evidence>
<dbReference type="PANTHER" id="PTHR43077:SF5">
    <property type="entry name" value="PHAGE INFECTION PROTEIN"/>
    <property type="match status" value="1"/>
</dbReference>
<evidence type="ECO:0000313" key="7">
    <source>
        <dbReference type="EMBL" id="AJY77708.1"/>
    </source>
</evidence>
<feature type="transmembrane region" description="Helical" evidence="5">
    <location>
        <begin position="232"/>
        <end position="253"/>
    </location>
</feature>
<dbReference type="Pfam" id="PF12698">
    <property type="entry name" value="ABC2_membrane_3"/>
    <property type="match status" value="1"/>
</dbReference>
<comment type="subcellular location">
    <subcellularLocation>
        <location evidence="1">Membrane</location>
        <topology evidence="1">Multi-pass membrane protein</topology>
    </subcellularLocation>
</comment>
<dbReference type="Proteomes" id="UP000032633">
    <property type="component" value="Chromosome"/>
</dbReference>
<evidence type="ECO:0000256" key="4">
    <source>
        <dbReference type="ARBA" id="ARBA00023136"/>
    </source>
</evidence>
<feature type="domain" description="ABC-2 type transporter transmembrane" evidence="6">
    <location>
        <begin position="20"/>
        <end position="363"/>
    </location>
</feature>
<organism evidence="7 8">
    <name type="scientific">Paenibacillus beijingensis</name>
    <dbReference type="NCBI Taxonomy" id="1126833"/>
    <lineage>
        <taxon>Bacteria</taxon>
        <taxon>Bacillati</taxon>
        <taxon>Bacillota</taxon>
        <taxon>Bacilli</taxon>
        <taxon>Bacillales</taxon>
        <taxon>Paenibacillaceae</taxon>
        <taxon>Paenibacillus</taxon>
    </lineage>
</organism>
<accession>A0A0D5NS35</accession>
<name>A0A0D5NS35_9BACL</name>
<dbReference type="PANTHER" id="PTHR43077">
    <property type="entry name" value="TRANSPORT PERMEASE YVFS-RELATED"/>
    <property type="match status" value="1"/>
</dbReference>
<dbReference type="AlphaFoldDB" id="A0A0D5NS35"/>
<keyword evidence="2 5" id="KW-0812">Transmembrane</keyword>
<evidence type="ECO:0000256" key="3">
    <source>
        <dbReference type="ARBA" id="ARBA00022989"/>
    </source>
</evidence>
<keyword evidence="3 5" id="KW-1133">Transmembrane helix</keyword>
<evidence type="ECO:0000313" key="8">
    <source>
        <dbReference type="Proteomes" id="UP000032633"/>
    </source>
</evidence>
<evidence type="ECO:0000256" key="1">
    <source>
        <dbReference type="ARBA" id="ARBA00004141"/>
    </source>
</evidence>
<feature type="transmembrane region" description="Helical" evidence="5">
    <location>
        <begin position="265"/>
        <end position="285"/>
    </location>
</feature>
<dbReference type="GO" id="GO:0016020">
    <property type="term" value="C:membrane"/>
    <property type="evidence" value="ECO:0007669"/>
    <property type="project" value="UniProtKB-SubCell"/>
</dbReference>
<dbReference type="HOGENOM" id="CLU_055422_0_0_9"/>
<dbReference type="STRING" id="1126833.VN24_13335"/>
<dbReference type="InterPro" id="IPR051328">
    <property type="entry name" value="T7SS_ABC-Transporter"/>
</dbReference>
<evidence type="ECO:0000256" key="2">
    <source>
        <dbReference type="ARBA" id="ARBA00022692"/>
    </source>
</evidence>
<dbReference type="KEGG" id="pbj:VN24_13335"/>
<feature type="transmembrane region" description="Helical" evidence="5">
    <location>
        <begin position="292"/>
        <end position="309"/>
    </location>
</feature>
<dbReference type="EMBL" id="CP011058">
    <property type="protein sequence ID" value="AJY77708.1"/>
    <property type="molecule type" value="Genomic_DNA"/>
</dbReference>
<keyword evidence="8" id="KW-1185">Reference proteome</keyword>
<dbReference type="Gene3D" id="3.40.1710.10">
    <property type="entry name" value="abc type-2 transporter like domain"/>
    <property type="match status" value="1"/>
</dbReference>
<dbReference type="GO" id="GO:0140359">
    <property type="term" value="F:ABC-type transporter activity"/>
    <property type="evidence" value="ECO:0007669"/>
    <property type="project" value="InterPro"/>
</dbReference>